<dbReference type="PANTHER" id="PTHR34403:SF14">
    <property type="entry name" value="OS05G0225800 PROTEIN"/>
    <property type="match status" value="1"/>
</dbReference>
<keyword evidence="2" id="KW-0472">Membrane</keyword>
<feature type="transmembrane region" description="Helical" evidence="2">
    <location>
        <begin position="113"/>
        <end position="134"/>
    </location>
</feature>
<evidence type="ECO:0008006" key="5">
    <source>
        <dbReference type="Google" id="ProtNLM"/>
    </source>
</evidence>
<proteinExistence type="predicted"/>
<feature type="compositionally biased region" description="Acidic residues" evidence="1">
    <location>
        <begin position="25"/>
        <end position="67"/>
    </location>
</feature>
<keyword evidence="2" id="KW-0812">Transmembrane</keyword>
<gene>
    <name evidence="3" type="ORF">OG517_41310</name>
</gene>
<name>A0ABZ1TND2_STRVG</name>
<evidence type="ECO:0000313" key="4">
    <source>
        <dbReference type="Proteomes" id="UP001432039"/>
    </source>
</evidence>
<dbReference type="RefSeq" id="WP_328965531.1">
    <property type="nucleotide sequence ID" value="NZ_CP108090.1"/>
</dbReference>
<keyword evidence="2" id="KW-1133">Transmembrane helix</keyword>
<feature type="compositionally biased region" description="Low complexity" evidence="1">
    <location>
        <begin position="69"/>
        <end position="80"/>
    </location>
</feature>
<evidence type="ECO:0000256" key="1">
    <source>
        <dbReference type="SAM" id="MobiDB-lite"/>
    </source>
</evidence>
<evidence type="ECO:0000256" key="2">
    <source>
        <dbReference type="SAM" id="Phobius"/>
    </source>
</evidence>
<feature type="compositionally biased region" description="Basic and acidic residues" evidence="1">
    <location>
        <begin position="1"/>
        <end position="12"/>
    </location>
</feature>
<dbReference type="PANTHER" id="PTHR34403">
    <property type="entry name" value="TOL-PAL SYSTEM PROTEIN TOLA"/>
    <property type="match status" value="1"/>
</dbReference>
<dbReference type="EMBL" id="CP108090">
    <property type="protein sequence ID" value="WUQ17309.1"/>
    <property type="molecule type" value="Genomic_DNA"/>
</dbReference>
<organism evidence="3 4">
    <name type="scientific">Streptomyces virginiae</name>
    <name type="common">Streptomyces cinnamonensis</name>
    <dbReference type="NCBI Taxonomy" id="1961"/>
    <lineage>
        <taxon>Bacteria</taxon>
        <taxon>Bacillati</taxon>
        <taxon>Actinomycetota</taxon>
        <taxon>Actinomycetes</taxon>
        <taxon>Kitasatosporales</taxon>
        <taxon>Streptomycetaceae</taxon>
        <taxon>Streptomyces</taxon>
    </lineage>
</organism>
<reference evidence="3" key="1">
    <citation type="submission" date="2022-10" db="EMBL/GenBank/DDBJ databases">
        <title>The complete genomes of actinobacterial strains from the NBC collection.</title>
        <authorList>
            <person name="Joergensen T.S."/>
            <person name="Alvarez Arevalo M."/>
            <person name="Sterndorff E.B."/>
            <person name="Faurdal D."/>
            <person name="Vuksanovic O."/>
            <person name="Mourched A.-S."/>
            <person name="Charusanti P."/>
            <person name="Shaw S."/>
            <person name="Blin K."/>
            <person name="Weber T."/>
        </authorList>
    </citation>
    <scope>NUCLEOTIDE SEQUENCE</scope>
    <source>
        <strain evidence="3">NBC_00248</strain>
    </source>
</reference>
<keyword evidence="4" id="KW-1185">Reference proteome</keyword>
<feature type="region of interest" description="Disordered" evidence="1">
    <location>
        <begin position="1"/>
        <end position="96"/>
    </location>
</feature>
<dbReference type="InterPro" id="IPR050972">
    <property type="entry name" value="SDr-like"/>
</dbReference>
<protein>
    <recommendedName>
        <fullName evidence="5">Aromatic ring-opening dioxygenase LigA</fullName>
    </recommendedName>
</protein>
<accession>A0ABZ1TND2</accession>
<sequence length="369" mass="38978">MTETRSEQDPLRPADPTEPQAEPQAEPEPEPEPEPESEPEPEPEPEPESEPQAEPEPEPQAEPEPEPEPATAEAAPTEGAESAEPEAEAEAEALPAPERESIAARFRGRLGTVLLAAAGVVLSAVVAAVVSAYLDIWSVSEPPPGAPKISATSEIWWDLLSDHHLVRSAPGSTYEKSPLSHNDPEASLAEMVTGGGVNAGMMRVRMVLANFTRTPATITSVRARIERKHPAPEGPLYQCGGPQGGTEISRVLLDLSHPERPAVERDTEDGPTRQYPGSTVQVSAQGEPAYFDIEIRADDVAGPAVTYEFVLDVTYTQQGSGGPQHLIVDQDGRPFVLAQGTSGSFTGFRCDAAARGWVAAPAGASGTAG</sequence>
<dbReference type="Proteomes" id="UP001432039">
    <property type="component" value="Chromosome"/>
</dbReference>
<evidence type="ECO:0000313" key="3">
    <source>
        <dbReference type="EMBL" id="WUQ17309.1"/>
    </source>
</evidence>
<feature type="compositionally biased region" description="Acidic residues" evidence="1">
    <location>
        <begin position="81"/>
        <end position="91"/>
    </location>
</feature>